<dbReference type="Gene3D" id="3.80.30.20">
    <property type="entry name" value="tm_1862 like domain"/>
    <property type="match status" value="1"/>
</dbReference>
<evidence type="ECO:0000259" key="1">
    <source>
        <dbReference type="PROSITE" id="PS51918"/>
    </source>
</evidence>
<dbReference type="InterPro" id="IPR058240">
    <property type="entry name" value="rSAM_sf"/>
</dbReference>
<dbReference type="NCBIfam" id="TIGR03936">
    <property type="entry name" value="sam_1_link_chp"/>
    <property type="match status" value="1"/>
</dbReference>
<accession>A0A1X6NMC8</accession>
<dbReference type="GO" id="GO:0003824">
    <property type="term" value="F:catalytic activity"/>
    <property type="evidence" value="ECO:0007669"/>
    <property type="project" value="InterPro"/>
</dbReference>
<dbReference type="SFLD" id="SFLDG01082">
    <property type="entry name" value="B12-binding_domain_containing"/>
    <property type="match status" value="1"/>
</dbReference>
<dbReference type="PANTHER" id="PTHR42731:SF1">
    <property type="entry name" value="RADICAL SAM DOMAIN PROTEIN"/>
    <property type="match status" value="1"/>
</dbReference>
<dbReference type="InterPro" id="IPR018768">
    <property type="entry name" value="DUF2344"/>
</dbReference>
<dbReference type="InterPro" id="IPR023404">
    <property type="entry name" value="rSAM_horseshoe"/>
</dbReference>
<sequence>MSNSGHVILYSCLNDTPGVLADRSYLPASDMVAALGRARQPLFAVESKRPLAAFDAVVMPVHYELGALNCLELLALGGIPLTWAAREAADAEAGRPRWSVADGSVPLVIAGGTTLTSNPEPYADFLDAVLLGDGEDVLPAVASTIARCLASPTPLSREDVLLRLAAVPGVYVPRFYEVYTSTGAVRAVRGDVPRRPSRQVATPQPRRALALVPAMGTVHDRLVVEVRRGCTRGCRFCAPGMLTRPARDVPPADVAAAVRDGVAKTGYNEFSLLSLSCSDYLSLPAVGLGLKNELRDMNIGLSLPSQRVDRFDDNIAALSGGLRKSGLTFAVEAGTQRLRDVVNKDLTYAQLEAGVRTAVAAGWRQVKLYFMMGLPSETDDDVLAIADTIRALQRAVRLPNGQRLAVHVTVSALIPKPHTPFQWHNVSSEELDRKRGLVIKSFSRMRDVKVMVASWRIHSLEDFLSRGDRRASAVVLRARELGVGADAWWMDEKGAHATWVQAIADCGLSPQYRAMEAGSWDIMNPAIMPQEVVRGKRGWYDFAKTKGVDFKTLNPKGAAATKGDGVAAAAVTAAVTEAAAGGAAVEEGGSLLDRPLPWDHIDTGVDKGWLRDELMRALTGTLTPDCSFSDCSECGVCGSARGNNVVSEPPPIPAFEGNWRPDTTKANTLRLALAKRGDASLLSHLDTFRLFDRALRRARMPIAYSGGFHPKPRIAAASALPFGATADAELFDFTFTTHVSAADFTAAFAPQLTPGFSVVAVEELDDKAATVAHRMRAAEYVVGVYLATDGEALVDGSGEADADAPVPAVAVDAGMAAAQSTPAASATMTVAVDTQADATAAAAAPAPATRAEDIDWPALVADTLAMDACVVTRATNGGKGQNTRAVDLRSRLFGLSLAAPADAAPVLRHVGPADWPAGAVALTATVLSSNDGALSPDDLVELLRVGAGGRLPGLELLHAHRRGLVLASEAEVAAAAAVAKAATRARRKEREAAAEVAADAKAARKAAGAAAAAARAEAANEATA</sequence>
<dbReference type="Pfam" id="PF10105">
    <property type="entry name" value="DUF2344"/>
    <property type="match status" value="1"/>
</dbReference>
<keyword evidence="3" id="KW-1185">Reference proteome</keyword>
<protein>
    <recommendedName>
        <fullName evidence="1">Radical SAM core domain-containing protein</fullName>
    </recommendedName>
</protein>
<dbReference type="AlphaFoldDB" id="A0A1X6NMC8"/>
<dbReference type="EMBL" id="KV919419">
    <property type="protein sequence ID" value="OSX69747.1"/>
    <property type="molecule type" value="Genomic_DNA"/>
</dbReference>
<dbReference type="InterPro" id="IPR045784">
    <property type="entry name" value="Radical_SAM_N2"/>
</dbReference>
<gene>
    <name evidence="2" type="ORF">BU14_1217s0001</name>
</gene>
<proteinExistence type="predicted"/>
<dbReference type="PANTHER" id="PTHR42731">
    <property type="entry name" value="SLL1084 PROTEIN"/>
    <property type="match status" value="1"/>
</dbReference>
<dbReference type="InterPro" id="IPR006638">
    <property type="entry name" value="Elp3/MiaA/NifB-like_rSAM"/>
</dbReference>
<dbReference type="Pfam" id="PF19864">
    <property type="entry name" value="Radical_SAM_N2"/>
    <property type="match status" value="1"/>
</dbReference>
<name>A0A1X6NMC8_PORUM</name>
<dbReference type="Proteomes" id="UP000218209">
    <property type="component" value="Unassembled WGS sequence"/>
</dbReference>
<evidence type="ECO:0000313" key="2">
    <source>
        <dbReference type="EMBL" id="OSX69747.1"/>
    </source>
</evidence>
<dbReference type="PROSITE" id="PS51918">
    <property type="entry name" value="RADICAL_SAM"/>
    <property type="match status" value="1"/>
</dbReference>
<dbReference type="SFLD" id="SFLDS00029">
    <property type="entry name" value="Radical_SAM"/>
    <property type="match status" value="1"/>
</dbReference>
<organism evidence="2 3">
    <name type="scientific">Porphyra umbilicalis</name>
    <name type="common">Purple laver</name>
    <name type="synonym">Red alga</name>
    <dbReference type="NCBI Taxonomy" id="2786"/>
    <lineage>
        <taxon>Eukaryota</taxon>
        <taxon>Rhodophyta</taxon>
        <taxon>Bangiophyceae</taxon>
        <taxon>Bangiales</taxon>
        <taxon>Bangiaceae</taxon>
        <taxon>Porphyra</taxon>
    </lineage>
</organism>
<dbReference type="Pfam" id="PF04055">
    <property type="entry name" value="Radical_SAM"/>
    <property type="match status" value="1"/>
</dbReference>
<dbReference type="InterPro" id="IPR007197">
    <property type="entry name" value="rSAM"/>
</dbReference>
<dbReference type="SUPFAM" id="SSF102114">
    <property type="entry name" value="Radical SAM enzymes"/>
    <property type="match status" value="1"/>
</dbReference>
<evidence type="ECO:0000313" key="3">
    <source>
        <dbReference type="Proteomes" id="UP000218209"/>
    </source>
</evidence>
<dbReference type="SMART" id="SM00729">
    <property type="entry name" value="Elp3"/>
    <property type="match status" value="1"/>
</dbReference>
<feature type="domain" description="Radical SAM core" evidence="1">
    <location>
        <begin position="216"/>
        <end position="449"/>
    </location>
</feature>
<dbReference type="OrthoDB" id="3846at2759"/>
<reference evidence="2 3" key="1">
    <citation type="submission" date="2017-03" db="EMBL/GenBank/DDBJ databases">
        <title>WGS assembly of Porphyra umbilicalis.</title>
        <authorList>
            <person name="Brawley S.H."/>
            <person name="Blouin N.A."/>
            <person name="Ficko-Blean E."/>
            <person name="Wheeler G.L."/>
            <person name="Lohr M."/>
            <person name="Goodson H.V."/>
            <person name="Jenkins J.W."/>
            <person name="Blaby-Haas C.E."/>
            <person name="Helliwell K.E."/>
            <person name="Chan C."/>
            <person name="Marriage T."/>
            <person name="Bhattacharya D."/>
            <person name="Klein A.S."/>
            <person name="Badis Y."/>
            <person name="Brodie J."/>
            <person name="Cao Y."/>
            <person name="Collen J."/>
            <person name="Dittami S.M."/>
            <person name="Gachon C.M."/>
            <person name="Green B.R."/>
            <person name="Karpowicz S."/>
            <person name="Kim J.W."/>
            <person name="Kudahl U."/>
            <person name="Lin S."/>
            <person name="Michel G."/>
            <person name="Mittag M."/>
            <person name="Olson B.J."/>
            <person name="Pangilinan J."/>
            <person name="Peng Y."/>
            <person name="Qiu H."/>
            <person name="Shu S."/>
            <person name="Singer J.T."/>
            <person name="Smith A.G."/>
            <person name="Sprecher B.N."/>
            <person name="Wagner V."/>
            <person name="Wang W."/>
            <person name="Wang Z.-Y."/>
            <person name="Yan J."/>
            <person name="Yarish C."/>
            <person name="Zoeuner-Riek S."/>
            <person name="Zhuang Y."/>
            <person name="Zou Y."/>
            <person name="Lindquist E.A."/>
            <person name="Grimwood J."/>
            <person name="Barry K."/>
            <person name="Rokhsar D.S."/>
            <person name="Schmutz J."/>
            <person name="Stiller J.W."/>
            <person name="Grossman A.R."/>
            <person name="Prochnik S.E."/>
        </authorList>
    </citation>
    <scope>NUCLEOTIDE SEQUENCE [LARGE SCALE GENOMIC DNA]</scope>
    <source>
        <strain evidence="2">4086291</strain>
    </source>
</reference>
<dbReference type="GO" id="GO:0051536">
    <property type="term" value="F:iron-sulfur cluster binding"/>
    <property type="evidence" value="ECO:0007669"/>
    <property type="project" value="InterPro"/>
</dbReference>